<dbReference type="Pfam" id="PF08680">
    <property type="entry name" value="DUF1779"/>
    <property type="match status" value="1"/>
</dbReference>
<evidence type="ECO:0000313" key="2">
    <source>
        <dbReference type="Proteomes" id="UP001314681"/>
    </source>
</evidence>
<dbReference type="EMBL" id="JAHQCX010000003">
    <property type="protein sequence ID" value="MBU9725396.1"/>
    <property type="molecule type" value="Genomic_DNA"/>
</dbReference>
<gene>
    <name evidence="1" type="ORF">KTH90_05140</name>
</gene>
<organism evidence="1 2">
    <name type="scientific">Diplocloster modestus</name>
    <dbReference type="NCBI Taxonomy" id="2850322"/>
    <lineage>
        <taxon>Bacteria</taxon>
        <taxon>Bacillati</taxon>
        <taxon>Bacillota</taxon>
        <taxon>Clostridia</taxon>
        <taxon>Lachnospirales</taxon>
        <taxon>Lachnospiraceae</taxon>
        <taxon>Diplocloster</taxon>
    </lineage>
</organism>
<keyword evidence="2" id="KW-1185">Reference proteome</keyword>
<evidence type="ECO:0000313" key="1">
    <source>
        <dbReference type="EMBL" id="MBU9725396.1"/>
    </source>
</evidence>
<protein>
    <submittedName>
        <fullName evidence="1">YwmB family TATA-box binding protein</fullName>
    </submittedName>
</protein>
<dbReference type="SUPFAM" id="SSF143842">
    <property type="entry name" value="YwmB-like"/>
    <property type="match status" value="1"/>
</dbReference>
<proteinExistence type="predicted"/>
<dbReference type="Proteomes" id="UP001314681">
    <property type="component" value="Unassembled WGS sequence"/>
</dbReference>
<comment type="caution">
    <text evidence="1">The sequence shown here is derived from an EMBL/GenBank/DDBJ whole genome shotgun (WGS) entry which is preliminary data.</text>
</comment>
<dbReference type="InterPro" id="IPR036209">
    <property type="entry name" value="YwmB-like_sf"/>
</dbReference>
<dbReference type="InterPro" id="IPR014794">
    <property type="entry name" value="DUF1779"/>
</dbReference>
<dbReference type="RefSeq" id="WP_158350868.1">
    <property type="nucleotide sequence ID" value="NZ_JAHQCX010000003.1"/>
</dbReference>
<accession>A0ABS6K4L2</accession>
<name>A0ABS6K4L2_9FIRM</name>
<sequence>MKKVLVGLVLILWVLAGVQLWNLYGVRDQGKIVEAFHSSGFMNTKSVVEGSGRLNTTYLSLSGRKTMVQDIANILGIQENYTLTETYEDGQAKTVLHVKAKQAETTIQIITNEQKHDANVIDAKQYLLTDITLYDLDSALGYKEILDKIYQDYRIDTEVSLNLIGTHPGQMTLNERNTMADQLLEQIEGKVVSEHRDEELFTIYAYTKLIKDYDMRSGEPVNVNIAFNYDESQNVTNVYLSTPIIREDY</sequence>
<dbReference type="Gene3D" id="3.30.360.40">
    <property type="entry name" value="YwmB-like"/>
    <property type="match status" value="1"/>
</dbReference>
<reference evidence="1 2" key="1">
    <citation type="submission" date="2021-06" db="EMBL/GenBank/DDBJ databases">
        <title>Description of novel taxa of the family Lachnospiraceae.</title>
        <authorList>
            <person name="Chaplin A.V."/>
            <person name="Sokolova S.R."/>
            <person name="Pikina A.P."/>
            <person name="Korzhanova M."/>
            <person name="Belova V."/>
            <person name="Korostin D."/>
            <person name="Efimov B.A."/>
        </authorList>
    </citation>
    <scope>NUCLEOTIDE SEQUENCE [LARGE SCALE GENOMIC DNA]</scope>
    <source>
        <strain evidence="1 2">ASD4241</strain>
    </source>
</reference>